<dbReference type="SUPFAM" id="SSF49299">
    <property type="entry name" value="PKD domain"/>
    <property type="match status" value="1"/>
</dbReference>
<dbReference type="Proteomes" id="UP000472676">
    <property type="component" value="Unassembled WGS sequence"/>
</dbReference>
<keyword evidence="4" id="KW-1185">Reference proteome</keyword>
<dbReference type="Gene3D" id="2.60.40.10">
    <property type="entry name" value="Immunoglobulins"/>
    <property type="match status" value="1"/>
</dbReference>
<organism evidence="3 4">
    <name type="scientific">Solimonas terrae</name>
    <dbReference type="NCBI Taxonomy" id="1396819"/>
    <lineage>
        <taxon>Bacteria</taxon>
        <taxon>Pseudomonadati</taxon>
        <taxon>Pseudomonadota</taxon>
        <taxon>Gammaproteobacteria</taxon>
        <taxon>Nevskiales</taxon>
        <taxon>Nevskiaceae</taxon>
        <taxon>Solimonas</taxon>
    </lineage>
</organism>
<feature type="region of interest" description="Disordered" evidence="1">
    <location>
        <begin position="1"/>
        <end position="24"/>
    </location>
</feature>
<comment type="caution">
    <text evidence="3">The sequence shown here is derived from an EMBL/GenBank/DDBJ whole genome shotgun (WGS) entry which is preliminary data.</text>
</comment>
<protein>
    <recommendedName>
        <fullName evidence="2">PKD domain-containing protein</fullName>
    </recommendedName>
</protein>
<dbReference type="AlphaFoldDB" id="A0A6M2BND4"/>
<evidence type="ECO:0000313" key="4">
    <source>
        <dbReference type="Proteomes" id="UP000472676"/>
    </source>
</evidence>
<dbReference type="EMBL" id="JAAMOW010000002">
    <property type="protein sequence ID" value="NGY03968.1"/>
    <property type="molecule type" value="Genomic_DNA"/>
</dbReference>
<dbReference type="InterPro" id="IPR035986">
    <property type="entry name" value="PKD_dom_sf"/>
</dbReference>
<feature type="domain" description="PKD" evidence="2">
    <location>
        <begin position="653"/>
        <end position="728"/>
    </location>
</feature>
<proteinExistence type="predicted"/>
<dbReference type="Pfam" id="PF00801">
    <property type="entry name" value="PKD"/>
    <property type="match status" value="1"/>
</dbReference>
<dbReference type="CDD" id="cd00146">
    <property type="entry name" value="PKD"/>
    <property type="match status" value="1"/>
</dbReference>
<dbReference type="RefSeq" id="WP_166252317.1">
    <property type="nucleotide sequence ID" value="NZ_JAAMOW010000002.1"/>
</dbReference>
<gene>
    <name evidence="3" type="ORF">G7Y85_04270</name>
</gene>
<feature type="compositionally biased region" description="Polar residues" evidence="1">
    <location>
        <begin position="1"/>
        <end position="15"/>
    </location>
</feature>
<sequence>MNATGSWKVTMSTPAGPQDMQLHIDAGDDRFSGRIESPLGNHEIAGTIRDGALHWQMKAKKPIPITVDFTATIDGDTLRGKARLGIFGKSILGGERLPSDTAPPQAVAADVDAVGEITGDSIDPRYAEPYVDINELRADPVPHRYVHGGFRNSDARFSFYFPPAEQYQGRFFHNTYPMALSEDIGPFPIEFEVSTGNLPFTLDSGAYYVQTNLGGADRAGGMADPAIAAYRVNAAAAKYSRVIAAELYGPHRPYGYLFGGSGGSYQVIGSAENTRDVWDGFLPFVMATPNAIPSMFTVRMHALRILKKRDRFPAIVDAISPGGSGDPYATLNDEERAALREVTRMGFPPRGWWNHAQLDSGYFMQVAPMVPMLDPGYVDDFWNKPGYLGHDPASGLAALRFTFDTTISAVTPGFPPQFELAAMPDGDCRNAHLIVIDGDDAGRSVPIARVDGHRLSFAYAADQSLLNSLRSGARVRIDNAWALAVETYHRHQLPTPDMCGWDQFRDGHGRPIYPQREMLIGPFGAANTAGTVPEGRIDGRMLVLEAAMDIDALAWQADWYRGKVRAALGDRGDEQFAIWFIDHTHHDNPQTPAARAHTVSYEGALQQGLRDLASWVESGQRPSSTRYRIVDAQLELPDRAAERGGIQPVIALQANGGVRTDVVVGEPVHFSAQIEVPPGAGSVVAAQWDFEGIGDYPHDAALTPQAMLSLTATHAYDKPGTYFAVLRAVSQRQGDVATPFGRIENLARVRVVVR</sequence>
<accession>A0A6M2BND4</accession>
<reference evidence="3 4" key="1">
    <citation type="journal article" date="2014" name="Int. J. Syst. Evol. Microbiol.">
        <title>Solimonas terrae sp. nov., isolated from soil.</title>
        <authorList>
            <person name="Kim S.J."/>
            <person name="Moon J.Y."/>
            <person name="Weon H.Y."/>
            <person name="Ahn J.H."/>
            <person name="Chen W.M."/>
            <person name="Kwon S.W."/>
        </authorList>
    </citation>
    <scope>NUCLEOTIDE SEQUENCE [LARGE SCALE GENOMIC DNA]</scope>
    <source>
        <strain evidence="3 4">KIS83-12</strain>
    </source>
</reference>
<dbReference type="InterPro" id="IPR013783">
    <property type="entry name" value="Ig-like_fold"/>
</dbReference>
<evidence type="ECO:0000256" key="1">
    <source>
        <dbReference type="SAM" id="MobiDB-lite"/>
    </source>
</evidence>
<name>A0A6M2BND4_9GAMM</name>
<dbReference type="InterPro" id="IPR000601">
    <property type="entry name" value="PKD_dom"/>
</dbReference>
<evidence type="ECO:0000259" key="2">
    <source>
        <dbReference type="Pfam" id="PF00801"/>
    </source>
</evidence>
<evidence type="ECO:0000313" key="3">
    <source>
        <dbReference type="EMBL" id="NGY03968.1"/>
    </source>
</evidence>